<sequence>MPTGATPAGSFDSARLRPLKTPRRPAPALPGSRNTTPGIRNTSPGGRNTGSGIRNTAWAACDMKKETPVRLLR</sequence>
<dbReference type="Proteomes" id="UP001500467">
    <property type="component" value="Unassembled WGS sequence"/>
</dbReference>
<feature type="region of interest" description="Disordered" evidence="1">
    <location>
        <begin position="1"/>
        <end position="59"/>
    </location>
</feature>
<evidence type="ECO:0000313" key="2">
    <source>
        <dbReference type="EMBL" id="GAA1200556.1"/>
    </source>
</evidence>
<evidence type="ECO:0000313" key="3">
    <source>
        <dbReference type="Proteomes" id="UP001500467"/>
    </source>
</evidence>
<dbReference type="EMBL" id="BAAALM010000005">
    <property type="protein sequence ID" value="GAA1200556.1"/>
    <property type="molecule type" value="Genomic_DNA"/>
</dbReference>
<protein>
    <submittedName>
        <fullName evidence="2">Uncharacterized protein</fullName>
    </submittedName>
</protein>
<comment type="caution">
    <text evidence="2">The sequence shown here is derived from an EMBL/GenBank/DDBJ whole genome shotgun (WGS) entry which is preliminary data.</text>
</comment>
<name>A0ABN1VBA8_9PSEU</name>
<accession>A0ABN1VBA8</accession>
<evidence type="ECO:0000256" key="1">
    <source>
        <dbReference type="SAM" id="MobiDB-lite"/>
    </source>
</evidence>
<feature type="compositionally biased region" description="Polar residues" evidence="1">
    <location>
        <begin position="32"/>
        <end position="54"/>
    </location>
</feature>
<proteinExistence type="predicted"/>
<reference evidence="2 3" key="1">
    <citation type="journal article" date="2019" name="Int. J. Syst. Evol. Microbiol.">
        <title>The Global Catalogue of Microorganisms (GCM) 10K type strain sequencing project: providing services to taxonomists for standard genome sequencing and annotation.</title>
        <authorList>
            <consortium name="The Broad Institute Genomics Platform"/>
            <consortium name="The Broad Institute Genome Sequencing Center for Infectious Disease"/>
            <person name="Wu L."/>
            <person name="Ma J."/>
        </authorList>
    </citation>
    <scope>NUCLEOTIDE SEQUENCE [LARGE SCALE GENOMIC DNA]</scope>
    <source>
        <strain evidence="2 3">JCM 13022</strain>
    </source>
</reference>
<gene>
    <name evidence="2" type="ORF">GCM10009675_15980</name>
</gene>
<keyword evidence="3" id="KW-1185">Reference proteome</keyword>
<organism evidence="2 3">
    <name type="scientific">Prauserella alba</name>
    <dbReference type="NCBI Taxonomy" id="176898"/>
    <lineage>
        <taxon>Bacteria</taxon>
        <taxon>Bacillati</taxon>
        <taxon>Actinomycetota</taxon>
        <taxon>Actinomycetes</taxon>
        <taxon>Pseudonocardiales</taxon>
        <taxon>Pseudonocardiaceae</taxon>
        <taxon>Prauserella</taxon>
    </lineage>
</organism>